<accession>A0A9D7XF39</accession>
<dbReference type="Proteomes" id="UP000808349">
    <property type="component" value="Unassembled WGS sequence"/>
</dbReference>
<reference evidence="1 2" key="1">
    <citation type="submission" date="2020-10" db="EMBL/GenBank/DDBJ databases">
        <title>Connecting structure to function with the recovery of over 1000 high-quality activated sludge metagenome-assembled genomes encoding full-length rRNA genes using long-read sequencing.</title>
        <authorList>
            <person name="Singleton C.M."/>
            <person name="Petriglieri F."/>
            <person name="Kristensen J.M."/>
            <person name="Kirkegaard R.H."/>
            <person name="Michaelsen T.Y."/>
            <person name="Andersen M.H."/>
            <person name="Karst S.M."/>
            <person name="Dueholm M.S."/>
            <person name="Nielsen P.H."/>
            <person name="Albertsen M."/>
        </authorList>
    </citation>
    <scope>NUCLEOTIDE SEQUENCE [LARGE SCALE GENOMIC DNA]</scope>
    <source>
        <strain evidence="1">Ribe_18-Q3-R11-54_BAT3C.373</strain>
    </source>
</reference>
<protein>
    <submittedName>
        <fullName evidence="1">Uncharacterized protein</fullName>
    </submittedName>
</protein>
<dbReference type="EMBL" id="JADKFW010000010">
    <property type="protein sequence ID" value="MBK9718465.1"/>
    <property type="molecule type" value="Genomic_DNA"/>
</dbReference>
<dbReference type="AlphaFoldDB" id="A0A9D7XF39"/>
<name>A0A9D7XF39_9BACT</name>
<proteinExistence type="predicted"/>
<comment type="caution">
    <text evidence="1">The sequence shown here is derived from an EMBL/GenBank/DDBJ whole genome shotgun (WGS) entry which is preliminary data.</text>
</comment>
<evidence type="ECO:0000313" key="1">
    <source>
        <dbReference type="EMBL" id="MBK9718465.1"/>
    </source>
</evidence>
<sequence>MKIILLLIACIIVIFLLYSFAKNKYEEVKLSKEIQYGPFTIQAKVSKTKNFNMNYGRMTNNTNVAYHVLYNGKPITYSSGLQNNTGLPFLWAVYALKDAPDPTLIAGSQSLYMIYIRDGVPKVEPLLIQGTDFASLQFLDCKNGQPGDYSEVFMKSETTQLEELDRLEGGRFLMVSEHAILDVQTRKIWSMNKDNNPVENYSYPSPHGALAFSPDQKCIVFHAEFQSWNTQDENLPDSEHALVVYHFEKDSGYAVKYDDTDTRMTNVNDINYDWVNTYFEWKKFPEGDRLELRSFKQLPNWSGKFDPKDHYYTLYPVKPEMLAVFLNFVFEQMAWTKSNIIKDETGEYTGHSYTIGSEDLKLDIGFKEDEQKLTFSKYLYDDKNTESDAVVKKIALAFNAELNEGKHQELFGRIFSETKKIRGVK</sequence>
<gene>
    <name evidence="1" type="ORF">IPO85_13330</name>
</gene>
<organism evidence="1 2">
    <name type="scientific">Candidatus Defluviibacterium haderslevense</name>
    <dbReference type="NCBI Taxonomy" id="2981993"/>
    <lineage>
        <taxon>Bacteria</taxon>
        <taxon>Pseudomonadati</taxon>
        <taxon>Bacteroidota</taxon>
        <taxon>Saprospiria</taxon>
        <taxon>Saprospirales</taxon>
        <taxon>Saprospiraceae</taxon>
        <taxon>Candidatus Defluviibacterium</taxon>
    </lineage>
</organism>
<evidence type="ECO:0000313" key="2">
    <source>
        <dbReference type="Proteomes" id="UP000808349"/>
    </source>
</evidence>